<reference evidence="6" key="1">
    <citation type="submission" date="2017-02" db="UniProtKB">
        <authorList>
            <consortium name="WormBaseParasite"/>
        </authorList>
    </citation>
    <scope>IDENTIFICATION</scope>
</reference>
<reference evidence="4 5" key="2">
    <citation type="submission" date="2018-10" db="EMBL/GenBank/DDBJ databases">
        <authorList>
            <consortium name="Pathogen Informatics"/>
        </authorList>
    </citation>
    <scope>NUCLEOTIDE SEQUENCE [LARGE SCALE GENOMIC DNA]</scope>
</reference>
<proteinExistence type="predicted"/>
<evidence type="ECO:0000313" key="6">
    <source>
        <dbReference type="WBParaSite" id="EVEC_0001333701-mRNA-1"/>
    </source>
</evidence>
<dbReference type="InterPro" id="IPR044069">
    <property type="entry name" value="ZF_C4H2"/>
</dbReference>
<keyword evidence="1" id="KW-0175">Coiled coil</keyword>
<dbReference type="OrthoDB" id="20865at2759"/>
<evidence type="ECO:0000259" key="3">
    <source>
        <dbReference type="PROSITE" id="PS51896"/>
    </source>
</evidence>
<name>A0A0N4VQN3_ENTVE</name>
<dbReference type="GO" id="GO:0045666">
    <property type="term" value="P:positive regulation of neuron differentiation"/>
    <property type="evidence" value="ECO:0007669"/>
    <property type="project" value="TreeGrafter"/>
</dbReference>
<dbReference type="GO" id="GO:0005634">
    <property type="term" value="C:nucleus"/>
    <property type="evidence" value="ECO:0007669"/>
    <property type="project" value="TreeGrafter"/>
</dbReference>
<dbReference type="WBParaSite" id="EVEC_0001333701-mRNA-1">
    <property type="protein sequence ID" value="EVEC_0001333701-mRNA-1"/>
    <property type="gene ID" value="EVEC_0001333701"/>
</dbReference>
<dbReference type="InterPro" id="IPR018482">
    <property type="entry name" value="Znf-C4H2"/>
</dbReference>
<evidence type="ECO:0000256" key="2">
    <source>
        <dbReference type="SAM" id="MobiDB-lite"/>
    </source>
</evidence>
<feature type="coiled-coil region" evidence="1">
    <location>
        <begin position="66"/>
        <end position="139"/>
    </location>
</feature>
<dbReference type="PROSITE" id="PS51896">
    <property type="entry name" value="ZF_C4H2"/>
    <property type="match status" value="1"/>
</dbReference>
<dbReference type="Proteomes" id="UP000274131">
    <property type="component" value="Unassembled WGS sequence"/>
</dbReference>
<accession>A0A0N4VQN3</accession>
<evidence type="ECO:0000313" key="4">
    <source>
        <dbReference type="EMBL" id="VDD97728.1"/>
    </source>
</evidence>
<dbReference type="Pfam" id="PF10146">
    <property type="entry name" value="zf-C4H2"/>
    <property type="match status" value="1"/>
</dbReference>
<dbReference type="EMBL" id="UXUI01014841">
    <property type="protein sequence ID" value="VDD97728.1"/>
    <property type="molecule type" value="Genomic_DNA"/>
</dbReference>
<dbReference type="PANTHER" id="PTHR31058">
    <property type="entry name" value="ZINC FINGER C4H2 DOMAIN-CONTAINING PROTEIN"/>
    <property type="match status" value="1"/>
</dbReference>
<feature type="compositionally biased region" description="Low complexity" evidence="2">
    <location>
        <begin position="12"/>
        <end position="21"/>
    </location>
</feature>
<keyword evidence="5" id="KW-1185">Reference proteome</keyword>
<dbReference type="AlphaFoldDB" id="A0A0N4VQN3"/>
<sequence length="257" mass="29399">MRSKQRKPQEYSNSMNSESSSTMDLANLSSELIKISIANQKIMEFSECLNEIIQINLEAEATQNFIEDCEKVNIELENERKSHAEELRQINQDINHLEDTLKGVKSSKDSKKALIAQKYEEVERELEKTNEILRETGVAEEDLLTPEKCLPPFSDQGCSKDTPMANNTAAILLNQLTPLPFLNFLQRQRANLFSSAEDNASILFADKNQTTNCDQTKMKVCQTCQQLIHRNAPICPLCKTKSRSKNPKKPRRRDEMF</sequence>
<feature type="domain" description="C4H2-type" evidence="3">
    <location>
        <begin position="213"/>
        <end position="255"/>
    </location>
</feature>
<feature type="region of interest" description="Disordered" evidence="2">
    <location>
        <begin position="1"/>
        <end position="22"/>
    </location>
</feature>
<protein>
    <submittedName>
        <fullName evidence="6">C4H2-type domain-containing protein</fullName>
    </submittedName>
</protein>
<evidence type="ECO:0000313" key="5">
    <source>
        <dbReference type="Proteomes" id="UP000274131"/>
    </source>
</evidence>
<evidence type="ECO:0000256" key="1">
    <source>
        <dbReference type="SAM" id="Coils"/>
    </source>
</evidence>
<gene>
    <name evidence="4" type="ORF">EVEC_LOCUS12479</name>
</gene>
<dbReference type="PANTHER" id="PTHR31058:SF2">
    <property type="entry name" value="ZINC FINGER C4H2 DOMAIN-CONTAINING PROTEIN"/>
    <property type="match status" value="1"/>
</dbReference>
<organism evidence="6">
    <name type="scientific">Enterobius vermicularis</name>
    <name type="common">Human pinworm</name>
    <dbReference type="NCBI Taxonomy" id="51028"/>
    <lineage>
        <taxon>Eukaryota</taxon>
        <taxon>Metazoa</taxon>
        <taxon>Ecdysozoa</taxon>
        <taxon>Nematoda</taxon>
        <taxon>Chromadorea</taxon>
        <taxon>Rhabditida</taxon>
        <taxon>Spirurina</taxon>
        <taxon>Oxyuridomorpha</taxon>
        <taxon>Oxyuroidea</taxon>
        <taxon>Oxyuridae</taxon>
        <taxon>Enterobius</taxon>
    </lineage>
</organism>